<evidence type="ECO:0000313" key="16">
    <source>
        <dbReference type="Proteomes" id="UP000726136"/>
    </source>
</evidence>
<feature type="binding site" evidence="12">
    <location>
        <begin position="27"/>
        <end position="34"/>
    </location>
    <ligand>
        <name>ATP</name>
        <dbReference type="ChEBI" id="CHEBI:30616"/>
    </ligand>
</feature>
<dbReference type="PANTHER" id="PTHR11070:SF2">
    <property type="entry name" value="ATP-DEPENDENT DNA HELICASE SRS2"/>
    <property type="match status" value="1"/>
</dbReference>
<evidence type="ECO:0000256" key="6">
    <source>
        <dbReference type="ARBA" id="ARBA00023125"/>
    </source>
</evidence>
<comment type="catalytic activity">
    <reaction evidence="11">
        <text>ATP + H2O = ADP + phosphate + H(+)</text>
        <dbReference type="Rhea" id="RHEA:13065"/>
        <dbReference type="ChEBI" id="CHEBI:15377"/>
        <dbReference type="ChEBI" id="CHEBI:15378"/>
        <dbReference type="ChEBI" id="CHEBI:30616"/>
        <dbReference type="ChEBI" id="CHEBI:43474"/>
        <dbReference type="ChEBI" id="CHEBI:456216"/>
        <dbReference type="EC" id="5.6.2.4"/>
    </reaction>
</comment>
<evidence type="ECO:0000256" key="1">
    <source>
        <dbReference type="ARBA" id="ARBA00009922"/>
    </source>
</evidence>
<evidence type="ECO:0000256" key="9">
    <source>
        <dbReference type="ARBA" id="ARBA00034808"/>
    </source>
</evidence>
<dbReference type="Pfam" id="PF00580">
    <property type="entry name" value="UvrD-helicase"/>
    <property type="match status" value="1"/>
</dbReference>
<dbReference type="InterPro" id="IPR014017">
    <property type="entry name" value="DNA_helicase_UvrD-like_C"/>
</dbReference>
<feature type="domain" description="UvrD-like helicase C-terminal" evidence="14">
    <location>
        <begin position="326"/>
        <end position="626"/>
    </location>
</feature>
<evidence type="ECO:0000256" key="2">
    <source>
        <dbReference type="ARBA" id="ARBA00022741"/>
    </source>
</evidence>
<evidence type="ECO:0000256" key="10">
    <source>
        <dbReference type="ARBA" id="ARBA00034923"/>
    </source>
</evidence>
<dbReference type="PROSITE" id="PS51217">
    <property type="entry name" value="UVRD_HELICASE_CTER"/>
    <property type="match status" value="1"/>
</dbReference>
<reference evidence="15 16" key="1">
    <citation type="journal article" date="2021" name="PeerJ">
        <title>Analysis of 44 Vibrio anguillarum genomes reveals high genetic diversity.</title>
        <authorList>
            <person name="Hansen M.J."/>
            <person name="Dalsgaard I."/>
        </authorList>
    </citation>
    <scope>NUCLEOTIDE SEQUENCE [LARGE SCALE GENOMIC DNA]</scope>
    <source>
        <strain evidence="15 16">040915-1/1B</strain>
    </source>
</reference>
<evidence type="ECO:0000256" key="11">
    <source>
        <dbReference type="ARBA" id="ARBA00048988"/>
    </source>
</evidence>
<dbReference type="InterPro" id="IPR000212">
    <property type="entry name" value="DNA_helicase_UvrD/REP"/>
</dbReference>
<name>A0ABR9Z7E1_VIBAN</name>
<dbReference type="EMBL" id="RDPI01000019">
    <property type="protein sequence ID" value="MBF4374385.1"/>
    <property type="molecule type" value="Genomic_DNA"/>
</dbReference>
<keyword evidence="7" id="KW-0413">Isomerase</keyword>
<gene>
    <name evidence="15" type="ORF">EAY46_15050</name>
</gene>
<evidence type="ECO:0000256" key="8">
    <source>
        <dbReference type="ARBA" id="ARBA00034617"/>
    </source>
</evidence>
<proteinExistence type="inferred from homology"/>
<evidence type="ECO:0000256" key="4">
    <source>
        <dbReference type="ARBA" id="ARBA00022806"/>
    </source>
</evidence>
<comment type="similarity">
    <text evidence="1">Belongs to the helicase family. UvrD subfamily.</text>
</comment>
<keyword evidence="4 12" id="KW-0347">Helicase</keyword>
<dbReference type="EC" id="5.6.2.4" evidence="9"/>
<evidence type="ECO:0000256" key="5">
    <source>
        <dbReference type="ARBA" id="ARBA00022840"/>
    </source>
</evidence>
<dbReference type="Proteomes" id="UP000726136">
    <property type="component" value="Unassembled WGS sequence"/>
</dbReference>
<dbReference type="RefSeq" id="WP_194663849.1">
    <property type="nucleotide sequence ID" value="NZ_RDPI01000019.1"/>
</dbReference>
<evidence type="ECO:0000256" key="12">
    <source>
        <dbReference type="PROSITE-ProRule" id="PRU00560"/>
    </source>
</evidence>
<dbReference type="Gene3D" id="1.10.486.10">
    <property type="entry name" value="PCRA, domain 4"/>
    <property type="match status" value="1"/>
</dbReference>
<keyword evidence="5 12" id="KW-0067">ATP-binding</keyword>
<protein>
    <recommendedName>
        <fullName evidence="9">DNA 3'-5' helicase</fullName>
        <ecNumber evidence="9">5.6.2.4</ecNumber>
    </recommendedName>
    <alternativeName>
        <fullName evidence="10">DNA 3'-5' helicase II</fullName>
    </alternativeName>
</protein>
<dbReference type="CDD" id="cd17932">
    <property type="entry name" value="DEXQc_UvrD"/>
    <property type="match status" value="1"/>
</dbReference>
<sequence>MSDLCNGLSGRQKQGVMHHGTPMLLTAGAGAGKTSVLTKRIGRFIEMGHSPSSVLGISFTRESTKEIQSRVCELIGNQKGEQVWVSTFHRFANQKILKPYWEHPFFSEVLGAPRGKIKIQGSKFKLSHYVAQSSKQYLSSEQLKHLKEILESEKLIPSFNSWVGLVRSYGFTPRTYFEQFPCQFATVEDLNLFDDRISGDKKAILFLYFIKIWIGYDAIIREHGEIDNDQLLVFATLFLEHNQAERKALRKRYPILLVDEFQDVNVCQYRLTLAMAGKGSNFSGFGDIKQAIYNFRGSSCALMAKLKELLTNTTVINLPDNFRSTEEIVAVANALSLTMPESFSSEPMIAHKKGKERPALMSFRDSESQFSWITDKILSIKGQGVKPCDIGIIYRNKHHAAKLENEFIERNVKFCYLSSENSLYEEPDVVKIMTYLHLICVPHSPFLLQALFSLFPSLKWHRDALLDRIKAGGSFISEKGINAHMFLSSLSPDNCPDELLGRITEIIRLILSCSERIAEVNTKKDPAMLKSEFVEKQKDVVSGIMRSYIHAFYAIAYRSKQTKNEADRFQALTQHYFDQIFSGLRTTESSLVEYIASRPILLGKRDRNEEPDPEAVQLMTIHASKGLEKDTVFLIECSDDKWNKEGTDVANFIRSVHGDEGIEEDRRLFYVAITRAIERLFITYPRTIVVHKKEIPTEPVSFAQCLGNSVDYIYVERGAHLMADDLEALLEGVGEEIKGALV</sequence>
<comment type="caution">
    <text evidence="15">The sequence shown here is derived from an EMBL/GenBank/DDBJ whole genome shotgun (WGS) entry which is preliminary data.</text>
</comment>
<keyword evidence="6" id="KW-0238">DNA-binding</keyword>
<dbReference type="Gene3D" id="1.10.10.160">
    <property type="match status" value="1"/>
</dbReference>
<keyword evidence="16" id="KW-1185">Reference proteome</keyword>
<accession>A0ABR9Z7E1</accession>
<dbReference type="PROSITE" id="PS51198">
    <property type="entry name" value="UVRD_HELICASE_ATP_BIND"/>
    <property type="match status" value="1"/>
</dbReference>
<comment type="catalytic activity">
    <reaction evidence="8">
        <text>Couples ATP hydrolysis with the unwinding of duplex DNA by translocating in the 3'-5' direction.</text>
        <dbReference type="EC" id="5.6.2.4"/>
    </reaction>
</comment>
<evidence type="ECO:0000256" key="7">
    <source>
        <dbReference type="ARBA" id="ARBA00023235"/>
    </source>
</evidence>
<feature type="domain" description="UvrD-like helicase ATP-binding" evidence="13">
    <location>
        <begin position="6"/>
        <end position="325"/>
    </location>
</feature>
<dbReference type="SUPFAM" id="SSF52540">
    <property type="entry name" value="P-loop containing nucleoside triphosphate hydrolases"/>
    <property type="match status" value="1"/>
</dbReference>
<evidence type="ECO:0000256" key="3">
    <source>
        <dbReference type="ARBA" id="ARBA00022801"/>
    </source>
</evidence>
<dbReference type="InterPro" id="IPR013986">
    <property type="entry name" value="DExx_box_DNA_helicase_dom_sf"/>
</dbReference>
<dbReference type="InterPro" id="IPR027417">
    <property type="entry name" value="P-loop_NTPase"/>
</dbReference>
<evidence type="ECO:0000259" key="14">
    <source>
        <dbReference type="PROSITE" id="PS51217"/>
    </source>
</evidence>
<evidence type="ECO:0000313" key="15">
    <source>
        <dbReference type="EMBL" id="MBF4374385.1"/>
    </source>
</evidence>
<dbReference type="InterPro" id="IPR014016">
    <property type="entry name" value="UvrD-like_ATP-bd"/>
</dbReference>
<dbReference type="PANTHER" id="PTHR11070">
    <property type="entry name" value="UVRD / RECB / PCRA DNA HELICASE FAMILY MEMBER"/>
    <property type="match status" value="1"/>
</dbReference>
<evidence type="ECO:0000259" key="13">
    <source>
        <dbReference type="PROSITE" id="PS51198"/>
    </source>
</evidence>
<dbReference type="Pfam" id="PF13361">
    <property type="entry name" value="UvrD_C"/>
    <property type="match status" value="1"/>
</dbReference>
<keyword evidence="3 12" id="KW-0378">Hydrolase</keyword>
<keyword evidence="2 12" id="KW-0547">Nucleotide-binding</keyword>
<organism evidence="15 16">
    <name type="scientific">Vibrio anguillarum</name>
    <name type="common">Listonella anguillarum</name>
    <dbReference type="NCBI Taxonomy" id="55601"/>
    <lineage>
        <taxon>Bacteria</taxon>
        <taxon>Pseudomonadati</taxon>
        <taxon>Pseudomonadota</taxon>
        <taxon>Gammaproteobacteria</taxon>
        <taxon>Vibrionales</taxon>
        <taxon>Vibrionaceae</taxon>
        <taxon>Vibrio</taxon>
    </lineage>
</organism>
<dbReference type="Gene3D" id="3.40.50.300">
    <property type="entry name" value="P-loop containing nucleotide triphosphate hydrolases"/>
    <property type="match status" value="2"/>
</dbReference>
<dbReference type="GO" id="GO:0004386">
    <property type="term" value="F:helicase activity"/>
    <property type="evidence" value="ECO:0007669"/>
    <property type="project" value="UniProtKB-KW"/>
</dbReference>